<gene>
    <name evidence="2" type="ORF">E2C06_03040</name>
</gene>
<sequence length="199" mass="21629">MTPPSLRLETLSGEALRAALPGLSRLRLAVFAEWPYLYQGDAAHEARYVAAYAEDPGAAVVAAFDGEVPVGMATCQPMESAGGPVPGAFRARGLDPARVCYFGESVLLPEYRGRGTGVGFFAAREAHARRLGLAEAAFCAVVRNPNDPRRPPGHVPLDGFWRNRGYAPRPDISCVFHWREIGDDRETPHVLAFWLKALA</sequence>
<organism evidence="2 3">
    <name type="scientific">Dankookia rubra</name>
    <dbReference type="NCBI Taxonomy" id="1442381"/>
    <lineage>
        <taxon>Bacteria</taxon>
        <taxon>Pseudomonadati</taxon>
        <taxon>Pseudomonadota</taxon>
        <taxon>Alphaproteobacteria</taxon>
        <taxon>Acetobacterales</taxon>
        <taxon>Roseomonadaceae</taxon>
        <taxon>Dankookia</taxon>
    </lineage>
</organism>
<reference evidence="2 3" key="1">
    <citation type="journal article" date="2016" name="J. Microbiol.">
        <title>Dankookia rubra gen. nov., sp. nov., an alphaproteobacterium isolated from sediment of a shallow stream.</title>
        <authorList>
            <person name="Kim W.H."/>
            <person name="Kim D.H."/>
            <person name="Kang K."/>
            <person name="Ahn T.Y."/>
        </authorList>
    </citation>
    <scope>NUCLEOTIDE SEQUENCE [LARGE SCALE GENOMIC DNA]</scope>
    <source>
        <strain evidence="2 3">JCM30602</strain>
    </source>
</reference>
<dbReference type="EMBL" id="SMSJ01000002">
    <property type="protein sequence ID" value="TDH64326.1"/>
    <property type="molecule type" value="Genomic_DNA"/>
</dbReference>
<dbReference type="InterPro" id="IPR016181">
    <property type="entry name" value="Acyl_CoA_acyltransferase"/>
</dbReference>
<protein>
    <submittedName>
        <fullName evidence="2">GNAT family N-acetyltransferase</fullName>
    </submittedName>
</protein>
<dbReference type="PROSITE" id="PS51186">
    <property type="entry name" value="GNAT"/>
    <property type="match status" value="1"/>
</dbReference>
<dbReference type="InterPro" id="IPR000182">
    <property type="entry name" value="GNAT_dom"/>
</dbReference>
<accession>A0A4R5QM21</accession>
<dbReference type="OrthoDB" id="187903at2"/>
<keyword evidence="2" id="KW-0808">Transferase</keyword>
<evidence type="ECO:0000313" key="3">
    <source>
        <dbReference type="Proteomes" id="UP000295096"/>
    </source>
</evidence>
<dbReference type="Proteomes" id="UP000295096">
    <property type="component" value="Unassembled WGS sequence"/>
</dbReference>
<dbReference type="Pfam" id="PF00583">
    <property type="entry name" value="Acetyltransf_1"/>
    <property type="match status" value="1"/>
</dbReference>
<dbReference type="GO" id="GO:0016747">
    <property type="term" value="F:acyltransferase activity, transferring groups other than amino-acyl groups"/>
    <property type="evidence" value="ECO:0007669"/>
    <property type="project" value="InterPro"/>
</dbReference>
<dbReference type="Gene3D" id="3.40.630.30">
    <property type="match status" value="1"/>
</dbReference>
<feature type="domain" description="N-acetyltransferase" evidence="1">
    <location>
        <begin position="21"/>
        <end position="199"/>
    </location>
</feature>
<evidence type="ECO:0000259" key="1">
    <source>
        <dbReference type="PROSITE" id="PS51186"/>
    </source>
</evidence>
<dbReference type="RefSeq" id="WP_133287091.1">
    <property type="nucleotide sequence ID" value="NZ_SMSJ01000002.1"/>
</dbReference>
<keyword evidence="3" id="KW-1185">Reference proteome</keyword>
<name>A0A4R5QM21_9PROT</name>
<dbReference type="SUPFAM" id="SSF55729">
    <property type="entry name" value="Acyl-CoA N-acyltransferases (Nat)"/>
    <property type="match status" value="1"/>
</dbReference>
<proteinExistence type="predicted"/>
<comment type="caution">
    <text evidence="2">The sequence shown here is derived from an EMBL/GenBank/DDBJ whole genome shotgun (WGS) entry which is preliminary data.</text>
</comment>
<evidence type="ECO:0000313" key="2">
    <source>
        <dbReference type="EMBL" id="TDH64326.1"/>
    </source>
</evidence>
<dbReference type="AlphaFoldDB" id="A0A4R5QM21"/>